<dbReference type="PANTHER" id="PTHR42951">
    <property type="entry name" value="METALLO-BETA-LACTAMASE DOMAIN-CONTAINING"/>
    <property type="match status" value="1"/>
</dbReference>
<dbReference type="PANTHER" id="PTHR42951:SF14">
    <property type="entry name" value="METALLO-BETA-LACTAMASE SUPERFAMILY PROTEIN"/>
    <property type="match status" value="1"/>
</dbReference>
<dbReference type="AlphaFoldDB" id="A0A5N5WGE1"/>
<dbReference type="InterPro" id="IPR036866">
    <property type="entry name" value="RibonucZ/Hydroxyglut_hydro"/>
</dbReference>
<evidence type="ECO:0000259" key="1">
    <source>
        <dbReference type="SMART" id="SM00849"/>
    </source>
</evidence>
<organism evidence="2 3">
    <name type="scientific">Aspergillus leporis</name>
    <dbReference type="NCBI Taxonomy" id="41062"/>
    <lineage>
        <taxon>Eukaryota</taxon>
        <taxon>Fungi</taxon>
        <taxon>Dikarya</taxon>
        <taxon>Ascomycota</taxon>
        <taxon>Pezizomycotina</taxon>
        <taxon>Eurotiomycetes</taxon>
        <taxon>Eurotiomycetidae</taxon>
        <taxon>Eurotiales</taxon>
        <taxon>Aspergillaceae</taxon>
        <taxon>Aspergillus</taxon>
        <taxon>Aspergillus subgen. Circumdati</taxon>
    </lineage>
</organism>
<dbReference type="Pfam" id="PF00753">
    <property type="entry name" value="Lactamase_B"/>
    <property type="match status" value="1"/>
</dbReference>
<dbReference type="OrthoDB" id="536211at2759"/>
<dbReference type="Proteomes" id="UP000326565">
    <property type="component" value="Unassembled WGS sequence"/>
</dbReference>
<dbReference type="SMART" id="SM00849">
    <property type="entry name" value="Lactamase_B"/>
    <property type="match status" value="1"/>
</dbReference>
<evidence type="ECO:0000313" key="3">
    <source>
        <dbReference type="Proteomes" id="UP000326565"/>
    </source>
</evidence>
<evidence type="ECO:0000313" key="2">
    <source>
        <dbReference type="EMBL" id="KAB8067396.1"/>
    </source>
</evidence>
<accession>A0A5N5WGE1</accession>
<dbReference type="EMBL" id="ML732494">
    <property type="protein sequence ID" value="KAB8067396.1"/>
    <property type="molecule type" value="Genomic_DNA"/>
</dbReference>
<gene>
    <name evidence="2" type="ORF">BDV29DRAFT_163418</name>
</gene>
<name>A0A5N5WGE1_9EURO</name>
<dbReference type="InterPro" id="IPR001279">
    <property type="entry name" value="Metallo-B-lactamas"/>
</dbReference>
<keyword evidence="3" id="KW-1185">Reference proteome</keyword>
<dbReference type="SUPFAM" id="SSF56281">
    <property type="entry name" value="Metallo-hydrolase/oxidoreductase"/>
    <property type="match status" value="1"/>
</dbReference>
<dbReference type="InterPro" id="IPR050855">
    <property type="entry name" value="NDM-1-like"/>
</dbReference>
<sequence length="215" mass="23939">MTLGYKVFFSKRPAGNDHLKWVPTTSTLIYGERDAILVDTQLTKAAGRDLVDWVVDTGKNLTTIYITHAHGDHFYGNAALIERFPEAKILATAEVVAKMAEAILPDGMDAFWRRLFPGEIPEKLVTAVALNEDHFMLEGEKLVVVRIGRTDMDEKHGPLGESFSKQSRLEWIAALDKIAALHPKIVVGGHSDPSKDFSPNAVHETKAYFENLERA</sequence>
<feature type="domain" description="Metallo-beta-lactamase" evidence="1">
    <location>
        <begin position="23"/>
        <end position="190"/>
    </location>
</feature>
<dbReference type="Gene3D" id="3.60.15.10">
    <property type="entry name" value="Ribonuclease Z/Hydroxyacylglutathione hydrolase-like"/>
    <property type="match status" value="1"/>
</dbReference>
<proteinExistence type="predicted"/>
<protein>
    <submittedName>
        <fullName evidence="2">Beta-lactamase-like protein</fullName>
    </submittedName>
</protein>
<reference evidence="2 3" key="1">
    <citation type="submission" date="2019-04" db="EMBL/GenBank/DDBJ databases">
        <title>Friends and foes A comparative genomics study of 23 Aspergillus species from section Flavi.</title>
        <authorList>
            <consortium name="DOE Joint Genome Institute"/>
            <person name="Kjaerbolling I."/>
            <person name="Vesth T."/>
            <person name="Frisvad J.C."/>
            <person name="Nybo J.L."/>
            <person name="Theobald S."/>
            <person name="Kildgaard S."/>
            <person name="Isbrandt T."/>
            <person name="Kuo A."/>
            <person name="Sato A."/>
            <person name="Lyhne E.K."/>
            <person name="Kogle M.E."/>
            <person name="Wiebenga A."/>
            <person name="Kun R.S."/>
            <person name="Lubbers R.J."/>
            <person name="Makela M.R."/>
            <person name="Barry K."/>
            <person name="Chovatia M."/>
            <person name="Clum A."/>
            <person name="Daum C."/>
            <person name="Haridas S."/>
            <person name="He G."/>
            <person name="LaButti K."/>
            <person name="Lipzen A."/>
            <person name="Mondo S."/>
            <person name="Riley R."/>
            <person name="Salamov A."/>
            <person name="Simmons B.A."/>
            <person name="Magnuson J.K."/>
            <person name="Henrissat B."/>
            <person name="Mortensen U.H."/>
            <person name="Larsen T.O."/>
            <person name="Devries R.P."/>
            <person name="Grigoriev I.V."/>
            <person name="Machida M."/>
            <person name="Baker S.E."/>
            <person name="Andersen M.R."/>
        </authorList>
    </citation>
    <scope>NUCLEOTIDE SEQUENCE [LARGE SCALE GENOMIC DNA]</scope>
    <source>
        <strain evidence="2 3">CBS 151.66</strain>
    </source>
</reference>
<dbReference type="CDD" id="cd07739">
    <property type="entry name" value="metallo-hydrolase-like_MBL-fold"/>
    <property type="match status" value="1"/>
</dbReference>